<evidence type="ECO:0000313" key="2">
    <source>
        <dbReference type="EMBL" id="KFQ11792.1"/>
    </source>
</evidence>
<name>A0A091PV26_HALAL</name>
<feature type="non-terminal residue" evidence="2">
    <location>
        <position position="143"/>
    </location>
</feature>
<sequence length="143" mass="15428">SVYLTDKPAPSRLARHGQHKQTAGQPLCHEVGDNGLQKPLRCLALLYTLSQVSSFCCGSDCKTQRGGGGEDGGSVWELNGAEAQPSLVGPSEISTGWPWKSQPQKQKVVPPLQPESTHKPASPPPSRGRPRHHSITQSCYPRN</sequence>
<protein>
    <submittedName>
        <fullName evidence="2">Uncharacterized protein</fullName>
    </submittedName>
</protein>
<evidence type="ECO:0000313" key="3">
    <source>
        <dbReference type="Proteomes" id="UP000054379"/>
    </source>
</evidence>
<dbReference type="Proteomes" id="UP000054379">
    <property type="component" value="Unassembled WGS sequence"/>
</dbReference>
<organism evidence="2 3">
    <name type="scientific">Haliaeetus albicilla</name>
    <name type="common">White-tailed sea-eagle</name>
    <name type="synonym">Falco albicilla</name>
    <dbReference type="NCBI Taxonomy" id="8969"/>
    <lineage>
        <taxon>Eukaryota</taxon>
        <taxon>Metazoa</taxon>
        <taxon>Chordata</taxon>
        <taxon>Craniata</taxon>
        <taxon>Vertebrata</taxon>
        <taxon>Euteleostomi</taxon>
        <taxon>Archelosauria</taxon>
        <taxon>Archosauria</taxon>
        <taxon>Dinosauria</taxon>
        <taxon>Saurischia</taxon>
        <taxon>Theropoda</taxon>
        <taxon>Coelurosauria</taxon>
        <taxon>Aves</taxon>
        <taxon>Neognathae</taxon>
        <taxon>Neoaves</taxon>
        <taxon>Telluraves</taxon>
        <taxon>Accipitrimorphae</taxon>
        <taxon>Accipitriformes</taxon>
        <taxon>Accipitridae</taxon>
        <taxon>Accipitrinae</taxon>
        <taxon>Haliaeetus</taxon>
    </lineage>
</organism>
<evidence type="ECO:0000256" key="1">
    <source>
        <dbReference type="SAM" id="MobiDB-lite"/>
    </source>
</evidence>
<proteinExistence type="predicted"/>
<feature type="non-terminal residue" evidence="2">
    <location>
        <position position="1"/>
    </location>
</feature>
<dbReference type="AlphaFoldDB" id="A0A091PV26"/>
<gene>
    <name evidence="2" type="ORF">N329_02511</name>
</gene>
<reference evidence="2 3" key="1">
    <citation type="submission" date="2014-04" db="EMBL/GenBank/DDBJ databases">
        <title>Genome evolution of avian class.</title>
        <authorList>
            <person name="Zhang G."/>
            <person name="Li C."/>
        </authorList>
    </citation>
    <scope>NUCLEOTIDE SEQUENCE [LARGE SCALE GENOMIC DNA]</scope>
    <source>
        <strain evidence="2">BGI_N329</strain>
    </source>
</reference>
<dbReference type="EMBL" id="KK666603">
    <property type="protein sequence ID" value="KFQ11792.1"/>
    <property type="molecule type" value="Genomic_DNA"/>
</dbReference>
<accession>A0A091PV26</accession>
<feature type="region of interest" description="Disordered" evidence="1">
    <location>
        <begin position="1"/>
        <end position="25"/>
    </location>
</feature>
<feature type="region of interest" description="Disordered" evidence="1">
    <location>
        <begin position="63"/>
        <end position="143"/>
    </location>
</feature>